<evidence type="ECO:0000256" key="6">
    <source>
        <dbReference type="ARBA" id="ARBA00023242"/>
    </source>
</evidence>
<evidence type="ECO:0000256" key="1">
    <source>
        <dbReference type="ARBA" id="ARBA00004123"/>
    </source>
</evidence>
<dbReference type="OMA" id="VMIINLR"/>
<organism evidence="9 10">
    <name type="scientific">Tetracentron sinense</name>
    <name type="common">Spur-leaf</name>
    <dbReference type="NCBI Taxonomy" id="13715"/>
    <lineage>
        <taxon>Eukaryota</taxon>
        <taxon>Viridiplantae</taxon>
        <taxon>Streptophyta</taxon>
        <taxon>Embryophyta</taxon>
        <taxon>Tracheophyta</taxon>
        <taxon>Spermatophyta</taxon>
        <taxon>Magnoliopsida</taxon>
        <taxon>Trochodendrales</taxon>
        <taxon>Trochodendraceae</taxon>
        <taxon>Tetracentron</taxon>
    </lineage>
</organism>
<evidence type="ECO:0000313" key="9">
    <source>
        <dbReference type="EMBL" id="KAF8392326.1"/>
    </source>
</evidence>
<reference evidence="9 10" key="1">
    <citation type="submission" date="2020-04" db="EMBL/GenBank/DDBJ databases">
        <title>Plant Genome Project.</title>
        <authorList>
            <person name="Zhang R.-G."/>
        </authorList>
    </citation>
    <scope>NUCLEOTIDE SEQUENCE [LARGE SCALE GENOMIC DNA]</scope>
    <source>
        <strain evidence="9">YNK0</strain>
        <tissue evidence="9">Leaf</tissue>
    </source>
</reference>
<dbReference type="GO" id="GO:0005666">
    <property type="term" value="C:RNA polymerase III complex"/>
    <property type="evidence" value="ECO:0007669"/>
    <property type="project" value="InterPro"/>
</dbReference>
<dbReference type="PANTHER" id="PTHR15561">
    <property type="entry name" value="CALCITONIN GENE-RELATED PEPTIDE-RECEPTOR COMPONENT PROTEIN"/>
    <property type="match status" value="1"/>
</dbReference>
<evidence type="ECO:0000256" key="7">
    <source>
        <dbReference type="SAM" id="MobiDB-lite"/>
    </source>
</evidence>
<evidence type="ECO:0000256" key="2">
    <source>
        <dbReference type="ARBA" id="ARBA00006898"/>
    </source>
</evidence>
<dbReference type="InterPro" id="IPR038846">
    <property type="entry name" value="RPC9"/>
</dbReference>
<keyword evidence="10" id="KW-1185">Reference proteome</keyword>
<keyword evidence="6" id="KW-0539">Nucleus</keyword>
<dbReference type="FunFam" id="1.20.1250.40:FF:000008">
    <property type="entry name" value="RNA polymerase II, Rpb4, core protein"/>
    <property type="match status" value="1"/>
</dbReference>
<dbReference type="InterPro" id="IPR005574">
    <property type="entry name" value="Rpb4/RPC9"/>
</dbReference>
<dbReference type="SUPFAM" id="SSF47819">
    <property type="entry name" value="HRDC-like"/>
    <property type="match status" value="1"/>
</dbReference>
<dbReference type="InterPro" id="IPR038324">
    <property type="entry name" value="Rpb4/RPC9_sf"/>
</dbReference>
<proteinExistence type="inferred from homology"/>
<feature type="domain" description="RNA polymerase Rpb4/RPC9 core" evidence="8">
    <location>
        <begin position="3"/>
        <end position="121"/>
    </location>
</feature>
<dbReference type="Gene3D" id="1.20.1250.40">
    <property type="match status" value="1"/>
</dbReference>
<dbReference type="Proteomes" id="UP000655225">
    <property type="component" value="Unassembled WGS sequence"/>
</dbReference>
<keyword evidence="5" id="KW-0804">Transcription</keyword>
<comment type="similarity">
    <text evidence="2">Belongs to the eukaryotic RPC9 RNA polymerase subunit family.</text>
</comment>
<evidence type="ECO:0000259" key="8">
    <source>
        <dbReference type="SMART" id="SM00657"/>
    </source>
</evidence>
<evidence type="ECO:0000256" key="5">
    <source>
        <dbReference type="ARBA" id="ARBA00023163"/>
    </source>
</evidence>
<name>A0A835D710_TETSI</name>
<dbReference type="InterPro" id="IPR010997">
    <property type="entry name" value="HRDC-like_sf"/>
</dbReference>
<accession>A0A835D710</accession>
<evidence type="ECO:0000256" key="3">
    <source>
        <dbReference type="ARBA" id="ARBA00016672"/>
    </source>
</evidence>
<keyword evidence="4" id="KW-0240">DNA-directed RNA polymerase</keyword>
<gene>
    <name evidence="9" type="ORF">HHK36_022668</name>
</gene>
<dbReference type="GO" id="GO:0006384">
    <property type="term" value="P:transcription initiation at RNA polymerase III promoter"/>
    <property type="evidence" value="ECO:0007669"/>
    <property type="project" value="InterPro"/>
</dbReference>
<dbReference type="EMBL" id="JABCRI010000016">
    <property type="protein sequence ID" value="KAF8392326.1"/>
    <property type="molecule type" value="Genomic_DNA"/>
</dbReference>
<evidence type="ECO:0000313" key="10">
    <source>
        <dbReference type="Proteomes" id="UP000655225"/>
    </source>
</evidence>
<protein>
    <recommendedName>
        <fullName evidence="3">DNA-directed RNA polymerase III subunit RPC9</fullName>
    </recommendedName>
</protein>
<evidence type="ECO:0000256" key="4">
    <source>
        <dbReference type="ARBA" id="ARBA00022478"/>
    </source>
</evidence>
<dbReference type="AlphaFoldDB" id="A0A835D710"/>
<feature type="compositionally biased region" description="Acidic residues" evidence="7">
    <location>
        <begin position="130"/>
        <end position="147"/>
    </location>
</feature>
<dbReference type="SMART" id="SM00657">
    <property type="entry name" value="RPOL4c"/>
    <property type="match status" value="1"/>
</dbReference>
<dbReference type="GO" id="GO:0000166">
    <property type="term" value="F:nucleotide binding"/>
    <property type="evidence" value="ECO:0007669"/>
    <property type="project" value="InterPro"/>
</dbReference>
<comment type="subcellular location">
    <subcellularLocation>
        <location evidence="1">Nucleus</location>
    </subcellularLocation>
</comment>
<comment type="caution">
    <text evidence="9">The sequence shown here is derived from an EMBL/GenBank/DDBJ whole genome shotgun (WGS) entry which is preliminary data.</text>
</comment>
<feature type="region of interest" description="Disordered" evidence="7">
    <location>
        <begin position="118"/>
        <end position="147"/>
    </location>
</feature>
<dbReference type="InterPro" id="IPR006590">
    <property type="entry name" value="RNA_pol_Rpb4/RPC9_core"/>
</dbReference>
<dbReference type="OrthoDB" id="1746530at2759"/>
<dbReference type="Pfam" id="PF03874">
    <property type="entry name" value="RNA_pol_Rpb4"/>
    <property type="match status" value="1"/>
</dbReference>
<dbReference type="PANTHER" id="PTHR15561:SF0">
    <property type="entry name" value="DNA-DIRECTED RNA POLYMERASE III SUBUNIT RPC9"/>
    <property type="match status" value="1"/>
</dbReference>
<sequence length="147" mass="16513">MKIQEPNAGALTNFEVLEFLRSKGASKDPTRVIAPVAPSEFKVYDYLVQSAASNQTKQSIHEFLNRCEKYDLAKAEKLNILNIRPSSVVEIDPIIEECEKRMGSEVVEELVEMVIQVLPPPPGQVKPDEAADEDNEEIPDQEQMETN</sequence>